<dbReference type="RefSeq" id="XP_008872003.1">
    <property type="nucleotide sequence ID" value="XM_008873781.1"/>
</dbReference>
<sequence>MDCRTRSHGKPFPAPSKWMPAKSRKHLRVHIVHEIVSQWVEHRRPDLERGYFVQFGPEASAPSCRCGSGQWTHGRHALLVHVLRCKQRMRLASSKLLAELECQHIFKSKLEEAVRSERLESVGRIEKSCKHFHRLGQLARRFGRQCCGQGSTDAAAACAVPNQCGRCAQKEVCTRLGHEGLDDTTNVQGLPCSVRRRCRVSHSHVYCKQCQHNVRARHEPSKHFKVVRAVILME</sequence>
<dbReference type="EMBL" id="KI913967">
    <property type="protein sequence ID" value="ETV99447.1"/>
    <property type="molecule type" value="Genomic_DNA"/>
</dbReference>
<reference evidence="1" key="1">
    <citation type="submission" date="2013-12" db="EMBL/GenBank/DDBJ databases">
        <title>The Genome Sequence of Aphanomyces invadans NJM9701.</title>
        <authorList>
            <consortium name="The Broad Institute Genomics Platform"/>
            <person name="Russ C."/>
            <person name="Tyler B."/>
            <person name="van West P."/>
            <person name="Dieguez-Uribeondo J."/>
            <person name="Young S.K."/>
            <person name="Zeng Q."/>
            <person name="Gargeya S."/>
            <person name="Fitzgerald M."/>
            <person name="Abouelleil A."/>
            <person name="Alvarado L."/>
            <person name="Chapman S.B."/>
            <person name="Gainer-Dewar J."/>
            <person name="Goldberg J."/>
            <person name="Griggs A."/>
            <person name="Gujja S."/>
            <person name="Hansen M."/>
            <person name="Howarth C."/>
            <person name="Imamovic A."/>
            <person name="Ireland A."/>
            <person name="Larimer J."/>
            <person name="McCowan C."/>
            <person name="Murphy C."/>
            <person name="Pearson M."/>
            <person name="Poon T.W."/>
            <person name="Priest M."/>
            <person name="Roberts A."/>
            <person name="Saif S."/>
            <person name="Shea T."/>
            <person name="Sykes S."/>
            <person name="Wortman J."/>
            <person name="Nusbaum C."/>
            <person name="Birren B."/>
        </authorList>
    </citation>
    <scope>NUCLEOTIDE SEQUENCE [LARGE SCALE GENOMIC DNA]</scope>
    <source>
        <strain evidence="1">NJM9701</strain>
    </source>
</reference>
<protein>
    <submittedName>
        <fullName evidence="1">Uncharacterized protein</fullName>
    </submittedName>
</protein>
<dbReference type="AlphaFoldDB" id="A0A024U1I8"/>
<dbReference type="VEuPathDB" id="FungiDB:H310_08138"/>
<evidence type="ECO:0000313" key="1">
    <source>
        <dbReference type="EMBL" id="ETV99447.1"/>
    </source>
</evidence>
<accession>A0A024U1I8</accession>
<dbReference type="GeneID" id="20085188"/>
<proteinExistence type="predicted"/>
<name>A0A024U1I8_9STRA</name>
<organism evidence="1">
    <name type="scientific">Aphanomyces invadans</name>
    <dbReference type="NCBI Taxonomy" id="157072"/>
    <lineage>
        <taxon>Eukaryota</taxon>
        <taxon>Sar</taxon>
        <taxon>Stramenopiles</taxon>
        <taxon>Oomycota</taxon>
        <taxon>Saprolegniomycetes</taxon>
        <taxon>Saprolegniales</taxon>
        <taxon>Verrucalvaceae</taxon>
        <taxon>Aphanomyces</taxon>
    </lineage>
</organism>
<gene>
    <name evidence="1" type="ORF">H310_08138</name>
</gene>